<organism evidence="1 2">
    <name type="scientific">Absidia repens</name>
    <dbReference type="NCBI Taxonomy" id="90262"/>
    <lineage>
        <taxon>Eukaryota</taxon>
        <taxon>Fungi</taxon>
        <taxon>Fungi incertae sedis</taxon>
        <taxon>Mucoromycota</taxon>
        <taxon>Mucoromycotina</taxon>
        <taxon>Mucoromycetes</taxon>
        <taxon>Mucorales</taxon>
        <taxon>Cunninghamellaceae</taxon>
        <taxon>Absidia</taxon>
    </lineage>
</organism>
<gene>
    <name evidence="1" type="ORF">BCR42DRAFT_396495</name>
</gene>
<comment type="caution">
    <text evidence="1">The sequence shown here is derived from an EMBL/GenBank/DDBJ whole genome shotgun (WGS) entry which is preliminary data.</text>
</comment>
<dbReference type="Proteomes" id="UP000193560">
    <property type="component" value="Unassembled WGS sequence"/>
</dbReference>
<evidence type="ECO:0000313" key="1">
    <source>
        <dbReference type="EMBL" id="ORZ08943.1"/>
    </source>
</evidence>
<dbReference type="AlphaFoldDB" id="A0A1X2I483"/>
<dbReference type="EMBL" id="MCGE01000029">
    <property type="protein sequence ID" value="ORZ08943.1"/>
    <property type="molecule type" value="Genomic_DNA"/>
</dbReference>
<reference evidence="1 2" key="1">
    <citation type="submission" date="2016-07" db="EMBL/GenBank/DDBJ databases">
        <title>Pervasive Adenine N6-methylation of Active Genes in Fungi.</title>
        <authorList>
            <consortium name="DOE Joint Genome Institute"/>
            <person name="Mondo S.J."/>
            <person name="Dannebaum R.O."/>
            <person name="Kuo R.C."/>
            <person name="Labutti K."/>
            <person name="Haridas S."/>
            <person name="Kuo A."/>
            <person name="Salamov A."/>
            <person name="Ahrendt S.R."/>
            <person name="Lipzen A."/>
            <person name="Sullivan W."/>
            <person name="Andreopoulos W.B."/>
            <person name="Clum A."/>
            <person name="Lindquist E."/>
            <person name="Daum C."/>
            <person name="Ramamoorthy G.K."/>
            <person name="Gryganskyi A."/>
            <person name="Culley D."/>
            <person name="Magnuson J.K."/>
            <person name="James T.Y."/>
            <person name="O'Malley M.A."/>
            <person name="Stajich J.E."/>
            <person name="Spatafora J.W."/>
            <person name="Visel A."/>
            <person name="Grigoriev I.V."/>
        </authorList>
    </citation>
    <scope>NUCLEOTIDE SEQUENCE [LARGE SCALE GENOMIC DNA]</scope>
    <source>
        <strain evidence="1 2">NRRL 1336</strain>
    </source>
</reference>
<name>A0A1X2I483_9FUNG</name>
<sequence length="176" mass="20397">MGGDGNICYSTTNARYRQTPHRIWELSILRRAAKFKMPKPTVSRMSFTKVQLYQIYFWEGHSFHPSQKTDLECAKQKQHLSILSDHCDVLKRQQNRWRDELNLSFAIFVTVTRATRAETHNDSNNSNKYIINNHDISDMLTASERPSYESTITFGDARSAPINPIIISFIDPTKKT</sequence>
<keyword evidence="2" id="KW-1185">Reference proteome</keyword>
<protein>
    <submittedName>
        <fullName evidence="1">Uncharacterized protein</fullName>
    </submittedName>
</protein>
<proteinExistence type="predicted"/>
<evidence type="ECO:0000313" key="2">
    <source>
        <dbReference type="Proteomes" id="UP000193560"/>
    </source>
</evidence>
<accession>A0A1X2I483</accession>